<comment type="caution">
    <text evidence="2">The sequence shown here is derived from an EMBL/GenBank/DDBJ whole genome shotgun (WGS) entry which is preliminary data.</text>
</comment>
<dbReference type="AlphaFoldDB" id="A0A9D3ML28"/>
<keyword evidence="1" id="KW-0812">Transmembrane</keyword>
<proteinExistence type="predicted"/>
<feature type="non-terminal residue" evidence="2">
    <location>
        <position position="86"/>
    </location>
</feature>
<dbReference type="Proteomes" id="UP001044222">
    <property type="component" value="Unassembled WGS sequence"/>
</dbReference>
<feature type="transmembrane region" description="Helical" evidence="1">
    <location>
        <begin position="58"/>
        <end position="83"/>
    </location>
</feature>
<organism evidence="2 3">
    <name type="scientific">Anguilla anguilla</name>
    <name type="common">European freshwater eel</name>
    <name type="synonym">Muraena anguilla</name>
    <dbReference type="NCBI Taxonomy" id="7936"/>
    <lineage>
        <taxon>Eukaryota</taxon>
        <taxon>Metazoa</taxon>
        <taxon>Chordata</taxon>
        <taxon>Craniata</taxon>
        <taxon>Vertebrata</taxon>
        <taxon>Euteleostomi</taxon>
        <taxon>Actinopterygii</taxon>
        <taxon>Neopterygii</taxon>
        <taxon>Teleostei</taxon>
        <taxon>Anguilliformes</taxon>
        <taxon>Anguillidae</taxon>
        <taxon>Anguilla</taxon>
    </lineage>
</organism>
<gene>
    <name evidence="2" type="ORF">ANANG_G00095760</name>
</gene>
<reference evidence="2" key="1">
    <citation type="submission" date="2021-01" db="EMBL/GenBank/DDBJ databases">
        <title>A chromosome-scale assembly of European eel, Anguilla anguilla.</title>
        <authorList>
            <person name="Henkel C."/>
            <person name="Jong-Raadsen S.A."/>
            <person name="Dufour S."/>
            <person name="Weltzien F.-A."/>
            <person name="Palstra A.P."/>
            <person name="Pelster B."/>
            <person name="Spaink H.P."/>
            <person name="Van Den Thillart G.E."/>
            <person name="Jansen H."/>
            <person name="Zahm M."/>
            <person name="Klopp C."/>
            <person name="Cedric C."/>
            <person name="Louis A."/>
            <person name="Berthelot C."/>
            <person name="Parey E."/>
            <person name="Roest Crollius H."/>
            <person name="Montfort J."/>
            <person name="Robinson-Rechavi M."/>
            <person name="Bucao C."/>
            <person name="Bouchez O."/>
            <person name="Gislard M."/>
            <person name="Lluch J."/>
            <person name="Milhes M."/>
            <person name="Lampietro C."/>
            <person name="Lopez Roques C."/>
            <person name="Donnadieu C."/>
            <person name="Braasch I."/>
            <person name="Desvignes T."/>
            <person name="Postlethwait J."/>
            <person name="Bobe J."/>
            <person name="Guiguen Y."/>
            <person name="Dirks R."/>
        </authorList>
    </citation>
    <scope>NUCLEOTIDE SEQUENCE</scope>
    <source>
        <strain evidence="2">Tag_6206</strain>
        <tissue evidence="2">Liver</tissue>
    </source>
</reference>
<evidence type="ECO:0000256" key="1">
    <source>
        <dbReference type="SAM" id="Phobius"/>
    </source>
</evidence>
<evidence type="ECO:0000313" key="2">
    <source>
        <dbReference type="EMBL" id="KAG5848183.1"/>
    </source>
</evidence>
<name>A0A9D3ML28_ANGAN</name>
<keyword evidence="1" id="KW-0472">Membrane</keyword>
<accession>A0A9D3ML28</accession>
<keyword evidence="1" id="KW-1133">Transmembrane helix</keyword>
<evidence type="ECO:0000313" key="3">
    <source>
        <dbReference type="Proteomes" id="UP001044222"/>
    </source>
</evidence>
<dbReference type="EMBL" id="JAFIRN010000005">
    <property type="protein sequence ID" value="KAG5848183.1"/>
    <property type="molecule type" value="Genomic_DNA"/>
</dbReference>
<sequence length="86" mass="9366">MSLACNNCILIKTIAWRKVTITVDRRDGTATAGTETGLTAAILQRLPRQLQKRTHLEIAATFLPPVHVISISGVLLLFTAVSLQRA</sequence>
<protein>
    <submittedName>
        <fullName evidence="2">Uncharacterized protein</fullName>
    </submittedName>
</protein>
<keyword evidence="3" id="KW-1185">Reference proteome</keyword>